<comment type="caution">
    <text evidence="1">The sequence shown here is derived from an EMBL/GenBank/DDBJ whole genome shotgun (WGS) entry which is preliminary data.</text>
</comment>
<accession>A0A396RNU6</accession>
<dbReference type="Proteomes" id="UP000266693">
    <property type="component" value="Unassembled WGS sequence"/>
</dbReference>
<evidence type="ECO:0000313" key="1">
    <source>
        <dbReference type="EMBL" id="RHW18098.1"/>
    </source>
</evidence>
<evidence type="ECO:0000313" key="2">
    <source>
        <dbReference type="Proteomes" id="UP000266693"/>
    </source>
</evidence>
<name>A0A396RNU6_9SPHN</name>
<dbReference type="AlphaFoldDB" id="A0A396RNU6"/>
<sequence length="153" mass="16638">MTLIRQHHEAIDTAAADAYGWGDEHRAGILDDETILSRLVALNKERAAEEARGLIRYLRPEFQDPGYRAPVTETLDLGHVPATPTGNVIPWPTSLPEQIGVVQAVLTGASRPLGPQDIARNFKGKRPATIRPILDALAGLGMARRLTDGRYAA</sequence>
<proteinExistence type="predicted"/>
<dbReference type="EMBL" id="QWLV01000002">
    <property type="protein sequence ID" value="RHW18098.1"/>
    <property type="molecule type" value="Genomic_DNA"/>
</dbReference>
<gene>
    <name evidence="1" type="ORF">D1610_06305</name>
</gene>
<reference evidence="1 2" key="1">
    <citation type="submission" date="2018-08" db="EMBL/GenBank/DDBJ databases">
        <title>The multiple taxonomic identification of Sphingomonas gilva.</title>
        <authorList>
            <person name="Zhu D."/>
            <person name="Zheng S."/>
        </authorList>
    </citation>
    <scope>NUCLEOTIDE SEQUENCE [LARGE SCALE GENOMIC DNA]</scope>
    <source>
        <strain evidence="1 2">ZDH117</strain>
    </source>
</reference>
<keyword evidence="2" id="KW-1185">Reference proteome</keyword>
<protein>
    <submittedName>
        <fullName evidence="1">RNA-binding protein</fullName>
    </submittedName>
</protein>
<organism evidence="1 2">
    <name type="scientific">Sphingomonas gilva</name>
    <dbReference type="NCBI Taxonomy" id="2305907"/>
    <lineage>
        <taxon>Bacteria</taxon>
        <taxon>Pseudomonadati</taxon>
        <taxon>Pseudomonadota</taxon>
        <taxon>Alphaproteobacteria</taxon>
        <taxon>Sphingomonadales</taxon>
        <taxon>Sphingomonadaceae</taxon>
        <taxon>Sphingomonas</taxon>
    </lineage>
</organism>